<keyword evidence="3" id="KW-0238">DNA-binding</keyword>
<keyword evidence="4" id="KW-0804">Transcription</keyword>
<reference evidence="11" key="1">
    <citation type="journal article" date="2013" name="Nat. Genet.">
        <title>The Capsella rubella genome and the genomic consequences of rapid mating system evolution.</title>
        <authorList>
            <person name="Slotte T."/>
            <person name="Hazzouri K.M."/>
            <person name="Agren J.A."/>
            <person name="Koenig D."/>
            <person name="Maumus F."/>
            <person name="Guo Y.L."/>
            <person name="Steige K."/>
            <person name="Platts A.E."/>
            <person name="Escobar J.S."/>
            <person name="Newman L.K."/>
            <person name="Wang W."/>
            <person name="Mandakova T."/>
            <person name="Vello E."/>
            <person name="Smith L.M."/>
            <person name="Henz S.R."/>
            <person name="Steffen J."/>
            <person name="Takuno S."/>
            <person name="Brandvain Y."/>
            <person name="Coop G."/>
            <person name="Andolfatto P."/>
            <person name="Hu T.T."/>
            <person name="Blanchette M."/>
            <person name="Clark R.M."/>
            <person name="Quesneville H."/>
            <person name="Nordborg M."/>
            <person name="Gaut B.S."/>
            <person name="Lysak M.A."/>
            <person name="Jenkins J."/>
            <person name="Grimwood J."/>
            <person name="Chapman J."/>
            <person name="Prochnik S."/>
            <person name="Shu S."/>
            <person name="Rokhsar D."/>
            <person name="Schmutz J."/>
            <person name="Weigel D."/>
            <person name="Wright S.I."/>
        </authorList>
    </citation>
    <scope>NUCLEOTIDE SEQUENCE [LARGE SCALE GENOMIC DNA]</scope>
    <source>
        <strain evidence="11">cv. Monte Gargano</strain>
    </source>
</reference>
<comment type="function">
    <text evidence="6">Probable transcription factor that may function in the maintenance of the proper function of the central cell in pollen tube attraction.</text>
</comment>
<gene>
    <name evidence="10" type="ORF">CARUB_v10015354mg</name>
</gene>
<dbReference type="InterPro" id="IPR002100">
    <property type="entry name" value="TF_MADSbox"/>
</dbReference>
<dbReference type="eggNOG" id="KOG0014">
    <property type="taxonomic scope" value="Eukaryota"/>
</dbReference>
<dbReference type="GO" id="GO:0000981">
    <property type="term" value="F:DNA-binding transcription factor activity, RNA polymerase II-specific"/>
    <property type="evidence" value="ECO:0007669"/>
    <property type="project" value="InterPro"/>
</dbReference>
<protein>
    <recommendedName>
        <fullName evidence="9">MADS-box domain-containing protein</fullName>
    </recommendedName>
</protein>
<dbReference type="SUPFAM" id="SSF55455">
    <property type="entry name" value="SRF-like"/>
    <property type="match status" value="1"/>
</dbReference>
<dbReference type="AlphaFoldDB" id="R0G9A2"/>
<sequence length="314" mass="35559">MRSLSSSSSLPSSSSCSNSSSSSTRLSNRLETIFKKASQLSILCDIEVCVIHYGTGGELQTWPKEREKVRDMALKYSQLNETLRRKKRVDLHGFLNEQKHKGLENLNQKRMTTSLEKKPVDVLKYPISDHYSPNKISKLIQSLELNVSKLQERLRFVDSQKLQSLAPSSLNHQTQSLNPSQFSLFMYNHGSNTLSQIPVSVSNLNQDFTALLQESQLKNQLMKQELCDYDQNINMSDMYITNNSFQHPCVSNKETVQESVNNFGSMNQLMQKECNGGDKNLFTSDITNSNLPDHSLSNTVSYEFCSDTCGNNMV</sequence>
<keyword evidence="5" id="KW-0539">Nucleus</keyword>
<organism evidence="10 11">
    <name type="scientific">Capsella rubella</name>
    <dbReference type="NCBI Taxonomy" id="81985"/>
    <lineage>
        <taxon>Eukaryota</taxon>
        <taxon>Viridiplantae</taxon>
        <taxon>Streptophyta</taxon>
        <taxon>Embryophyta</taxon>
        <taxon>Tracheophyta</taxon>
        <taxon>Spermatophyta</taxon>
        <taxon>Magnoliopsida</taxon>
        <taxon>eudicotyledons</taxon>
        <taxon>Gunneridae</taxon>
        <taxon>Pentapetalae</taxon>
        <taxon>rosids</taxon>
        <taxon>malvids</taxon>
        <taxon>Brassicales</taxon>
        <taxon>Brassicaceae</taxon>
        <taxon>Camelineae</taxon>
        <taxon>Capsella</taxon>
    </lineage>
</organism>
<keyword evidence="11" id="KW-1185">Reference proteome</keyword>
<evidence type="ECO:0000313" key="10">
    <source>
        <dbReference type="EMBL" id="EOA32106.1"/>
    </source>
</evidence>
<evidence type="ECO:0000313" key="11">
    <source>
        <dbReference type="Proteomes" id="UP000029121"/>
    </source>
</evidence>
<dbReference type="InterPro" id="IPR036879">
    <property type="entry name" value="TF_MADSbox_sf"/>
</dbReference>
<dbReference type="PROSITE" id="PS50066">
    <property type="entry name" value="MADS_BOX_2"/>
    <property type="match status" value="1"/>
</dbReference>
<dbReference type="PROSITE" id="PS51257">
    <property type="entry name" value="PROKAR_LIPOPROTEIN"/>
    <property type="match status" value="1"/>
</dbReference>
<evidence type="ECO:0000256" key="2">
    <source>
        <dbReference type="ARBA" id="ARBA00023015"/>
    </source>
</evidence>
<evidence type="ECO:0000256" key="1">
    <source>
        <dbReference type="ARBA" id="ARBA00004123"/>
    </source>
</evidence>
<evidence type="ECO:0000256" key="6">
    <source>
        <dbReference type="ARBA" id="ARBA00059160"/>
    </source>
</evidence>
<feature type="region of interest" description="Disordered" evidence="8">
    <location>
        <begin position="1"/>
        <end position="23"/>
    </location>
</feature>
<evidence type="ECO:0000256" key="7">
    <source>
        <dbReference type="ARBA" id="ARBA00064414"/>
    </source>
</evidence>
<dbReference type="Gene3D" id="3.40.1810.10">
    <property type="entry name" value="Transcription factor, MADS-box"/>
    <property type="match status" value="1"/>
</dbReference>
<accession>R0G9A2</accession>
<dbReference type="FunFam" id="3.40.1810.10:FF:000025">
    <property type="entry name" value="AGAMOUS-like 76"/>
    <property type="match status" value="1"/>
</dbReference>
<evidence type="ECO:0000256" key="5">
    <source>
        <dbReference type="ARBA" id="ARBA00023242"/>
    </source>
</evidence>
<dbReference type="EMBL" id="KB870807">
    <property type="protein sequence ID" value="EOA32106.1"/>
    <property type="molecule type" value="Genomic_DNA"/>
</dbReference>
<evidence type="ECO:0000259" key="9">
    <source>
        <dbReference type="PROSITE" id="PS50066"/>
    </source>
</evidence>
<feature type="non-terminal residue" evidence="10">
    <location>
        <position position="314"/>
    </location>
</feature>
<evidence type="ECO:0000256" key="8">
    <source>
        <dbReference type="SAM" id="MobiDB-lite"/>
    </source>
</evidence>
<dbReference type="GO" id="GO:0045944">
    <property type="term" value="P:positive regulation of transcription by RNA polymerase II"/>
    <property type="evidence" value="ECO:0007669"/>
    <property type="project" value="InterPro"/>
</dbReference>
<dbReference type="STRING" id="81985.R0G9A2"/>
<comment type="subcellular location">
    <subcellularLocation>
        <location evidence="1">Nucleus</location>
    </subcellularLocation>
</comment>
<dbReference type="CDD" id="cd00266">
    <property type="entry name" value="MADS_SRF_like"/>
    <property type="match status" value="1"/>
</dbReference>
<dbReference type="Proteomes" id="UP000029121">
    <property type="component" value="Unassembled WGS sequence"/>
</dbReference>
<name>R0G9A2_9BRAS</name>
<comment type="subunit">
    <text evidence="7">Interacts with MEE14/CBP1.</text>
</comment>
<dbReference type="GO" id="GO:0000987">
    <property type="term" value="F:cis-regulatory region sequence-specific DNA binding"/>
    <property type="evidence" value="ECO:0007669"/>
    <property type="project" value="InterPro"/>
</dbReference>
<evidence type="ECO:0000256" key="4">
    <source>
        <dbReference type="ARBA" id="ARBA00023163"/>
    </source>
</evidence>
<proteinExistence type="predicted"/>
<dbReference type="GO" id="GO:0005634">
    <property type="term" value="C:nucleus"/>
    <property type="evidence" value="ECO:0007669"/>
    <property type="project" value="UniProtKB-SubCell"/>
</dbReference>
<dbReference type="KEGG" id="crb:17891577"/>
<dbReference type="SMART" id="SM00432">
    <property type="entry name" value="MADS"/>
    <property type="match status" value="1"/>
</dbReference>
<feature type="domain" description="MADS-box" evidence="9">
    <location>
        <begin position="18"/>
        <end position="66"/>
    </location>
</feature>
<dbReference type="GO" id="GO:0046983">
    <property type="term" value="F:protein dimerization activity"/>
    <property type="evidence" value="ECO:0007669"/>
    <property type="project" value="InterPro"/>
</dbReference>
<keyword evidence="2" id="KW-0805">Transcription regulation</keyword>
<dbReference type="Pfam" id="PF00319">
    <property type="entry name" value="SRF-TF"/>
    <property type="match status" value="1"/>
</dbReference>
<dbReference type="InterPro" id="IPR033897">
    <property type="entry name" value="SRF-like_MADS-box"/>
</dbReference>
<dbReference type="OrthoDB" id="601557at2759"/>
<evidence type="ECO:0000256" key="3">
    <source>
        <dbReference type="ARBA" id="ARBA00023125"/>
    </source>
</evidence>